<sequence>MILLLGLAAIAASEWIGRSRQERRSGRAPFIFVAAGVAIYEWVLMRYDWLPFLYYPFVWLKHTVGGLFSH</sequence>
<protein>
    <submittedName>
        <fullName evidence="2">Uncharacterized protein</fullName>
    </submittedName>
</protein>
<dbReference type="EMBL" id="JACJVO010000028">
    <property type="protein sequence ID" value="MBB6733555.1"/>
    <property type="molecule type" value="Genomic_DNA"/>
</dbReference>
<gene>
    <name evidence="2" type="ORF">H7C18_21755</name>
</gene>
<name>A0A7X0VXF8_9BACL</name>
<keyword evidence="1" id="KW-1133">Transmembrane helix</keyword>
<keyword evidence="3" id="KW-1185">Reference proteome</keyword>
<evidence type="ECO:0000313" key="3">
    <source>
        <dbReference type="Proteomes" id="UP000564644"/>
    </source>
</evidence>
<evidence type="ECO:0000313" key="2">
    <source>
        <dbReference type="EMBL" id="MBB6733555.1"/>
    </source>
</evidence>
<organism evidence="2 3">
    <name type="scientific">Cohnella zeiphila</name>
    <dbReference type="NCBI Taxonomy" id="2761120"/>
    <lineage>
        <taxon>Bacteria</taxon>
        <taxon>Bacillati</taxon>
        <taxon>Bacillota</taxon>
        <taxon>Bacilli</taxon>
        <taxon>Bacillales</taxon>
        <taxon>Paenibacillaceae</taxon>
        <taxon>Cohnella</taxon>
    </lineage>
</organism>
<feature type="transmembrane region" description="Helical" evidence="1">
    <location>
        <begin position="29"/>
        <end position="47"/>
    </location>
</feature>
<dbReference type="Proteomes" id="UP000564644">
    <property type="component" value="Unassembled WGS sequence"/>
</dbReference>
<dbReference type="RefSeq" id="WP_185131221.1">
    <property type="nucleotide sequence ID" value="NZ_JACJVO010000028.1"/>
</dbReference>
<dbReference type="AlphaFoldDB" id="A0A7X0VXF8"/>
<keyword evidence="1" id="KW-0472">Membrane</keyword>
<accession>A0A7X0VXF8</accession>
<comment type="caution">
    <text evidence="2">The sequence shown here is derived from an EMBL/GenBank/DDBJ whole genome shotgun (WGS) entry which is preliminary data.</text>
</comment>
<evidence type="ECO:0000256" key="1">
    <source>
        <dbReference type="SAM" id="Phobius"/>
    </source>
</evidence>
<keyword evidence="1" id="KW-0812">Transmembrane</keyword>
<proteinExistence type="predicted"/>
<reference evidence="2 3" key="1">
    <citation type="submission" date="2020-08" db="EMBL/GenBank/DDBJ databases">
        <title>Cohnella phylogeny.</title>
        <authorList>
            <person name="Dunlap C."/>
        </authorList>
    </citation>
    <scope>NUCLEOTIDE SEQUENCE [LARGE SCALE GENOMIC DNA]</scope>
    <source>
        <strain evidence="2 3">CBP 2801</strain>
    </source>
</reference>